<reference evidence="1 2" key="1">
    <citation type="submission" date="2019-06" db="EMBL/GenBank/DDBJ databases">
        <title>Genome Sequence of the Brown Rot Fungal Pathogen Monilinia laxa.</title>
        <authorList>
            <person name="De Miccolis Angelini R.M."/>
            <person name="Landi L."/>
            <person name="Abate D."/>
            <person name="Pollastro S."/>
            <person name="Romanazzi G."/>
            <person name="Faretra F."/>
        </authorList>
    </citation>
    <scope>NUCLEOTIDE SEQUENCE [LARGE SCALE GENOMIC DNA]</scope>
    <source>
        <strain evidence="1 2">Mlax316</strain>
    </source>
</reference>
<dbReference type="Proteomes" id="UP000326757">
    <property type="component" value="Unassembled WGS sequence"/>
</dbReference>
<proteinExistence type="predicted"/>
<keyword evidence="2" id="KW-1185">Reference proteome</keyword>
<protein>
    <submittedName>
        <fullName evidence="1">Uncharacterized protein</fullName>
    </submittedName>
</protein>
<dbReference type="PANTHER" id="PTHR36847">
    <property type="entry name" value="AMIDOLIGASE ENZYME"/>
    <property type="match status" value="1"/>
</dbReference>
<dbReference type="OrthoDB" id="412402at2759"/>
<dbReference type="EMBL" id="VIGI01000003">
    <property type="protein sequence ID" value="KAB8302988.1"/>
    <property type="molecule type" value="Genomic_DNA"/>
</dbReference>
<evidence type="ECO:0000313" key="2">
    <source>
        <dbReference type="Proteomes" id="UP000326757"/>
    </source>
</evidence>
<dbReference type="PANTHER" id="PTHR36847:SF1">
    <property type="entry name" value="AMIDOLIGASE ENZYME"/>
    <property type="match status" value="1"/>
</dbReference>
<organism evidence="1 2">
    <name type="scientific">Monilinia laxa</name>
    <name type="common">Brown rot fungus</name>
    <name type="synonym">Sclerotinia laxa</name>
    <dbReference type="NCBI Taxonomy" id="61186"/>
    <lineage>
        <taxon>Eukaryota</taxon>
        <taxon>Fungi</taxon>
        <taxon>Dikarya</taxon>
        <taxon>Ascomycota</taxon>
        <taxon>Pezizomycotina</taxon>
        <taxon>Leotiomycetes</taxon>
        <taxon>Helotiales</taxon>
        <taxon>Sclerotiniaceae</taxon>
        <taxon>Monilinia</taxon>
    </lineage>
</organism>
<gene>
    <name evidence="1" type="ORF">EYC80_006297</name>
</gene>
<evidence type="ECO:0000313" key="1">
    <source>
        <dbReference type="EMBL" id="KAB8302988.1"/>
    </source>
</evidence>
<accession>A0A5N6KH57</accession>
<comment type="caution">
    <text evidence="1">The sequence shown here is derived from an EMBL/GenBank/DDBJ whole genome shotgun (WGS) entry which is preliminary data.</text>
</comment>
<dbReference type="AlphaFoldDB" id="A0A5N6KH57"/>
<sequence>MLQVTNPDPSLEIPNNRLTFGIELEYILATVPEGNPKPHPKDPREVRGKLLSDLDPINFDILETLKDVGIAATVEGEDSDFPSETTFQTDWILKSDCTVEGQERGQSYIEYGLEMSSPPYFYDEASRKVIDTVVRTLRKELFEFLNCILSFSTNREIVRELDAHDIGRLSFNVQNLRVPYDSSKRTIEFRQHGGTLDPEAILHWVHICVKLVEKACLIADDDALHEQLRADVERSIGFGEDEVSLIDYLMWLGCPVQAYYYCKEMIAKKAQTEQRIEEG</sequence>
<name>A0A5N6KH57_MONLA</name>